<dbReference type="Proteomes" id="UP000504623">
    <property type="component" value="Unplaced"/>
</dbReference>
<gene>
    <name evidence="3" type="primary">LOC102841953</name>
</gene>
<accession>A0A9B0T7X6</accession>
<protein>
    <submittedName>
        <fullName evidence="3">FXYD domain-containing ion transport regulator 4-like</fullName>
    </submittedName>
</protein>
<name>A0A9B0T7X6_CHRAS</name>
<dbReference type="RefSeq" id="XP_006860646.1">
    <property type="nucleotide sequence ID" value="XM_006860584.1"/>
</dbReference>
<reference evidence="3" key="1">
    <citation type="submission" date="2025-08" db="UniProtKB">
        <authorList>
            <consortium name="RefSeq"/>
        </authorList>
    </citation>
    <scope>IDENTIFICATION</scope>
    <source>
        <tissue evidence="3">Spleen</tissue>
    </source>
</reference>
<keyword evidence="2" id="KW-1185">Reference proteome</keyword>
<dbReference type="OrthoDB" id="8895254at2759"/>
<evidence type="ECO:0000256" key="1">
    <source>
        <dbReference type="SAM" id="MobiDB-lite"/>
    </source>
</evidence>
<dbReference type="AlphaFoldDB" id="A0A9B0T7X6"/>
<evidence type="ECO:0000313" key="2">
    <source>
        <dbReference type="Proteomes" id="UP000504623"/>
    </source>
</evidence>
<feature type="region of interest" description="Disordered" evidence="1">
    <location>
        <begin position="56"/>
        <end position="78"/>
    </location>
</feature>
<organism evidence="2 3">
    <name type="scientific">Chrysochloris asiatica</name>
    <name type="common">Cape golden mole</name>
    <dbReference type="NCBI Taxonomy" id="185453"/>
    <lineage>
        <taxon>Eukaryota</taxon>
        <taxon>Metazoa</taxon>
        <taxon>Chordata</taxon>
        <taxon>Craniata</taxon>
        <taxon>Vertebrata</taxon>
        <taxon>Euteleostomi</taxon>
        <taxon>Mammalia</taxon>
        <taxon>Eutheria</taxon>
        <taxon>Afrotheria</taxon>
        <taxon>Chrysochloridae</taxon>
        <taxon>Chrysochlorinae</taxon>
        <taxon>Chrysochloris</taxon>
    </lineage>
</organism>
<proteinExistence type="predicted"/>
<sequence length="78" mass="8849">MEGMTRDLLLLARLPALEANDIIDKDSPFYYNWEGLQLVYCRDHFFSLSSIFKCKSSENHSPLPEKTTPLITPGSATN</sequence>
<evidence type="ECO:0000313" key="3">
    <source>
        <dbReference type="RefSeq" id="XP_006860646.1"/>
    </source>
</evidence>
<dbReference type="GeneID" id="102841953"/>